<evidence type="ECO:0000313" key="2">
    <source>
        <dbReference type="EMBL" id="GAH44637.1"/>
    </source>
</evidence>
<gene>
    <name evidence="2" type="ORF">S03H2_21436</name>
</gene>
<feature type="non-terminal residue" evidence="2">
    <location>
        <position position="1"/>
    </location>
</feature>
<evidence type="ECO:0000256" key="1">
    <source>
        <dbReference type="SAM" id="Phobius"/>
    </source>
</evidence>
<accession>X1FI52</accession>
<dbReference type="EMBL" id="BARU01011410">
    <property type="protein sequence ID" value="GAH44637.1"/>
    <property type="molecule type" value="Genomic_DNA"/>
</dbReference>
<feature type="transmembrane region" description="Helical" evidence="1">
    <location>
        <begin position="95"/>
        <end position="114"/>
    </location>
</feature>
<keyword evidence="1" id="KW-0472">Membrane</keyword>
<name>X1FI52_9ZZZZ</name>
<organism evidence="2">
    <name type="scientific">marine sediment metagenome</name>
    <dbReference type="NCBI Taxonomy" id="412755"/>
    <lineage>
        <taxon>unclassified sequences</taxon>
        <taxon>metagenomes</taxon>
        <taxon>ecological metagenomes</taxon>
    </lineage>
</organism>
<sequence>DGMTIIIILLFVAFIAILINRMGVEVSNSPNAQLTQDSEAYLTEITANNSGLGFDTSFYLDDIENPLVDETGDSKDEFAIDFNFGKRKAGGFSKFLYAVLNVPEFIFIDLFKFPTNGFKWVVDLLDWLYRIIIFVAIYAFVRGKV</sequence>
<keyword evidence="1" id="KW-1133">Transmembrane helix</keyword>
<proteinExistence type="predicted"/>
<comment type="caution">
    <text evidence="2">The sequence shown here is derived from an EMBL/GenBank/DDBJ whole genome shotgun (WGS) entry which is preliminary data.</text>
</comment>
<protein>
    <submittedName>
        <fullName evidence="2">Uncharacterized protein</fullName>
    </submittedName>
</protein>
<feature type="transmembrane region" description="Helical" evidence="1">
    <location>
        <begin position="6"/>
        <end position="24"/>
    </location>
</feature>
<reference evidence="2" key="1">
    <citation type="journal article" date="2014" name="Front. Microbiol.">
        <title>High frequency of phylogenetically diverse reductive dehalogenase-homologous genes in deep subseafloor sedimentary metagenomes.</title>
        <authorList>
            <person name="Kawai M."/>
            <person name="Futagami T."/>
            <person name="Toyoda A."/>
            <person name="Takaki Y."/>
            <person name="Nishi S."/>
            <person name="Hori S."/>
            <person name="Arai W."/>
            <person name="Tsubouchi T."/>
            <person name="Morono Y."/>
            <person name="Uchiyama I."/>
            <person name="Ito T."/>
            <person name="Fujiyama A."/>
            <person name="Inagaki F."/>
            <person name="Takami H."/>
        </authorList>
    </citation>
    <scope>NUCLEOTIDE SEQUENCE</scope>
    <source>
        <strain evidence="2">Expedition CK06-06</strain>
    </source>
</reference>
<feature type="transmembrane region" description="Helical" evidence="1">
    <location>
        <begin position="120"/>
        <end position="141"/>
    </location>
</feature>
<dbReference type="AlphaFoldDB" id="X1FI52"/>
<keyword evidence="1" id="KW-0812">Transmembrane</keyword>